<dbReference type="OrthoDB" id="2322499at2759"/>
<comment type="caution">
    <text evidence="2">The sequence shown here is derived from an EMBL/GenBank/DDBJ whole genome shotgun (WGS) entry which is preliminary data.</text>
</comment>
<dbReference type="AlphaFoldDB" id="A0A286U9E5"/>
<dbReference type="InParanoid" id="A0A286U9E5"/>
<dbReference type="EMBL" id="NBII01000008">
    <property type="protein sequence ID" value="PAV16190.1"/>
    <property type="molecule type" value="Genomic_DNA"/>
</dbReference>
<reference evidence="2 3" key="1">
    <citation type="journal article" date="2017" name="Mol. Ecol.">
        <title>Comparative and population genomic landscape of Phellinus noxius: A hypervariable fungus causing root rot in trees.</title>
        <authorList>
            <person name="Chung C.L."/>
            <person name="Lee T.J."/>
            <person name="Akiba M."/>
            <person name="Lee H.H."/>
            <person name="Kuo T.H."/>
            <person name="Liu D."/>
            <person name="Ke H.M."/>
            <person name="Yokoi T."/>
            <person name="Roa M.B."/>
            <person name="Lu M.J."/>
            <person name="Chang Y.Y."/>
            <person name="Ann P.J."/>
            <person name="Tsai J.N."/>
            <person name="Chen C.Y."/>
            <person name="Tzean S.S."/>
            <person name="Ota Y."/>
            <person name="Hattori T."/>
            <person name="Sahashi N."/>
            <person name="Liou R.F."/>
            <person name="Kikuchi T."/>
            <person name="Tsai I.J."/>
        </authorList>
    </citation>
    <scope>NUCLEOTIDE SEQUENCE [LARGE SCALE GENOMIC DNA]</scope>
    <source>
        <strain evidence="2 3">FFPRI411160</strain>
    </source>
</reference>
<name>A0A286U9E5_9AGAM</name>
<protein>
    <submittedName>
        <fullName evidence="2">F-box</fullName>
    </submittedName>
</protein>
<evidence type="ECO:0000259" key="1">
    <source>
        <dbReference type="PROSITE" id="PS50181"/>
    </source>
</evidence>
<dbReference type="PROSITE" id="PS50181">
    <property type="entry name" value="FBOX"/>
    <property type="match status" value="1"/>
</dbReference>
<dbReference type="Proteomes" id="UP000217199">
    <property type="component" value="Unassembled WGS sequence"/>
</dbReference>
<dbReference type="Pfam" id="PF00646">
    <property type="entry name" value="F-box"/>
    <property type="match status" value="1"/>
</dbReference>
<dbReference type="InterPro" id="IPR001810">
    <property type="entry name" value="F-box_dom"/>
</dbReference>
<feature type="domain" description="F-box" evidence="1">
    <location>
        <begin position="59"/>
        <end position="108"/>
    </location>
</feature>
<evidence type="ECO:0000313" key="3">
    <source>
        <dbReference type="Proteomes" id="UP000217199"/>
    </source>
</evidence>
<accession>A0A286U9E5</accession>
<sequence length="547" mass="64615">MSMVCRSNYHNLVEWLYGIQNPEEDALPEGVMTSKGARKRPSLGNNDSCKRRRLTGKLHPVMNSIPVEIFEEILCNLGADDLLRLSRTCKSIRELLMSKHSVNIWIAAATNLNMPELPPDLNYPQFASFLFDTFCTHCLTARAFKHDFCLRTRLCRHCLNLTVELVGTAVRKIEPGFFSLSTELQETILLSLQTTKVQRIQQTFGSIELDHMRNRKCYTPSAERILKQFYKPELSIEENRALATERHAIVKRINEDASKLSRWIQEFKFHNHWKRQSTRLNRRFEITKRLKDLGYDDDDFRTRNDEKAWKWDTLLNQPRELNDRIWSRILPQLVDTIRLRREKYERASGERKNQIIKWWETTQMTNGLVISIRDLLQLSASISIIRMKEIRTELKCQEKQNILNEANLLSRRRIDGLELKYTSFDLSISDNMPRSRQYLYCDLYQTVQRNYSFEELMNLGDVFRCLRCDTLLQKPMTWDELMQHFLQEVTDWEIRDRYILEISPFVDTSKLKEATKMGTPRADAVKLERNLYEVAGGTHTHETRAYE</sequence>
<keyword evidence="3" id="KW-1185">Reference proteome</keyword>
<evidence type="ECO:0000313" key="2">
    <source>
        <dbReference type="EMBL" id="PAV16190.1"/>
    </source>
</evidence>
<gene>
    <name evidence="2" type="ORF">PNOK_0781000</name>
</gene>
<dbReference type="CDD" id="cd09917">
    <property type="entry name" value="F-box_SF"/>
    <property type="match status" value="1"/>
</dbReference>
<organism evidence="2 3">
    <name type="scientific">Pyrrhoderma noxium</name>
    <dbReference type="NCBI Taxonomy" id="2282107"/>
    <lineage>
        <taxon>Eukaryota</taxon>
        <taxon>Fungi</taxon>
        <taxon>Dikarya</taxon>
        <taxon>Basidiomycota</taxon>
        <taxon>Agaricomycotina</taxon>
        <taxon>Agaricomycetes</taxon>
        <taxon>Hymenochaetales</taxon>
        <taxon>Hymenochaetaceae</taxon>
        <taxon>Pyrrhoderma</taxon>
    </lineage>
</organism>
<dbReference type="InterPro" id="IPR036047">
    <property type="entry name" value="F-box-like_dom_sf"/>
</dbReference>
<dbReference type="SUPFAM" id="SSF81383">
    <property type="entry name" value="F-box domain"/>
    <property type="match status" value="1"/>
</dbReference>
<proteinExistence type="predicted"/>
<dbReference type="SMART" id="SM00256">
    <property type="entry name" value="FBOX"/>
    <property type="match status" value="1"/>
</dbReference>